<dbReference type="SMART" id="SM00225">
    <property type="entry name" value="BTB"/>
    <property type="match status" value="1"/>
</dbReference>
<protein>
    <submittedName>
        <fullName evidence="2">Similar to Tdpoz5: TD and POZ domain-containing protein 5 (Mus musculus)</fullName>
    </submittedName>
</protein>
<feature type="domain" description="BTB" evidence="1">
    <location>
        <begin position="150"/>
        <end position="220"/>
    </location>
</feature>
<dbReference type="CDD" id="cd18186">
    <property type="entry name" value="BTB_POZ_ZBTB_KLHL-like"/>
    <property type="match status" value="1"/>
</dbReference>
<dbReference type="PANTHER" id="PTHR24413">
    <property type="entry name" value="SPECKLE-TYPE POZ PROTEIN"/>
    <property type="match status" value="1"/>
</dbReference>
<dbReference type="Proteomes" id="UP000786811">
    <property type="component" value="Unassembled WGS sequence"/>
</dbReference>
<dbReference type="Pfam" id="PF00651">
    <property type="entry name" value="BTB"/>
    <property type="match status" value="1"/>
</dbReference>
<name>A0A8J2H086_COTCN</name>
<dbReference type="SUPFAM" id="SSF54695">
    <property type="entry name" value="POZ domain"/>
    <property type="match status" value="1"/>
</dbReference>
<evidence type="ECO:0000313" key="3">
    <source>
        <dbReference type="Proteomes" id="UP000786811"/>
    </source>
</evidence>
<evidence type="ECO:0000313" key="2">
    <source>
        <dbReference type="EMBL" id="CAG5075550.1"/>
    </source>
</evidence>
<dbReference type="InterPro" id="IPR000210">
    <property type="entry name" value="BTB/POZ_dom"/>
</dbReference>
<sequence>MNFERQSSISTSYTWYCVPYKQNGIVYSDLFTIDKFHDVKFRIKAHRAKYVDNRSVLHIQVQQISQFKYAKADITISINELSFTYETSCWMDYTRVFCFCESNSNNYKSDIKCDITWYGFVESEVAKRHMLSLDSLVWLTPRYLFSSIRSDVIIRVEKKFIYAHKVILSEFSPIMCAMIKMDNTKTINPCVQEISIHDVEFYIMTDILRYMYTGKLTHKIESHRVAKVLVAADKYQIEVLKKYCIDKLSRCVRVNNVLYVLNTTIGCNVPEFHERTMKFLVENIEFFDVMTVMEMAKKSKSYYKYFIKAFEDKKN</sequence>
<dbReference type="InterPro" id="IPR011333">
    <property type="entry name" value="SKP1/BTB/POZ_sf"/>
</dbReference>
<dbReference type="Gene3D" id="3.30.710.10">
    <property type="entry name" value="Potassium Channel Kv1.1, Chain A"/>
    <property type="match status" value="1"/>
</dbReference>
<accession>A0A8J2H086</accession>
<proteinExistence type="predicted"/>
<dbReference type="OrthoDB" id="10249567at2759"/>
<dbReference type="PROSITE" id="PS50097">
    <property type="entry name" value="BTB"/>
    <property type="match status" value="1"/>
</dbReference>
<dbReference type="EMBL" id="CAJNRD030001116">
    <property type="protein sequence ID" value="CAG5075550.1"/>
    <property type="molecule type" value="Genomic_DNA"/>
</dbReference>
<organism evidence="2 3">
    <name type="scientific">Cotesia congregata</name>
    <name type="common">Parasitoid wasp</name>
    <name type="synonym">Apanteles congregatus</name>
    <dbReference type="NCBI Taxonomy" id="51543"/>
    <lineage>
        <taxon>Eukaryota</taxon>
        <taxon>Metazoa</taxon>
        <taxon>Ecdysozoa</taxon>
        <taxon>Arthropoda</taxon>
        <taxon>Hexapoda</taxon>
        <taxon>Insecta</taxon>
        <taxon>Pterygota</taxon>
        <taxon>Neoptera</taxon>
        <taxon>Endopterygota</taxon>
        <taxon>Hymenoptera</taxon>
        <taxon>Apocrita</taxon>
        <taxon>Ichneumonoidea</taxon>
        <taxon>Braconidae</taxon>
        <taxon>Microgastrinae</taxon>
        <taxon>Cotesia</taxon>
    </lineage>
</organism>
<gene>
    <name evidence="2" type="ORF">HICCMSTLAB_LOCUS1704</name>
</gene>
<keyword evidence="3" id="KW-1185">Reference proteome</keyword>
<comment type="caution">
    <text evidence="2">The sequence shown here is derived from an EMBL/GenBank/DDBJ whole genome shotgun (WGS) entry which is preliminary data.</text>
</comment>
<dbReference type="AlphaFoldDB" id="A0A8J2H086"/>
<evidence type="ECO:0000259" key="1">
    <source>
        <dbReference type="PROSITE" id="PS50097"/>
    </source>
</evidence>
<reference evidence="2" key="1">
    <citation type="submission" date="2021-04" db="EMBL/GenBank/DDBJ databases">
        <authorList>
            <person name="Chebbi M.A.C M."/>
        </authorList>
    </citation>
    <scope>NUCLEOTIDE SEQUENCE</scope>
</reference>